<reference evidence="6 7" key="1">
    <citation type="submission" date="2024-08" db="EMBL/GenBank/DDBJ databases">
        <title>Gnathostoma spinigerum genome.</title>
        <authorList>
            <person name="Gonzalez-Bertolin B."/>
            <person name="Monzon S."/>
            <person name="Zaballos A."/>
            <person name="Jimenez P."/>
            <person name="Dekumyoy P."/>
            <person name="Varona S."/>
            <person name="Cuesta I."/>
            <person name="Sumanam S."/>
            <person name="Adisakwattana P."/>
            <person name="Gasser R.B."/>
            <person name="Hernandez-Gonzalez A."/>
            <person name="Young N.D."/>
            <person name="Perteguer M.J."/>
        </authorList>
    </citation>
    <scope>NUCLEOTIDE SEQUENCE [LARGE SCALE GENOMIC DNA]</scope>
    <source>
        <strain evidence="6">AL3</strain>
        <tissue evidence="6">Liver</tissue>
    </source>
</reference>
<comment type="caution">
    <text evidence="4">Lacks conserved residue(s) required for the propagation of feature annotation.</text>
</comment>
<dbReference type="PROSITE" id="PS51635">
    <property type="entry name" value="PNPLA"/>
    <property type="match status" value="1"/>
</dbReference>
<dbReference type="InterPro" id="IPR016035">
    <property type="entry name" value="Acyl_Trfase/lysoPLipase"/>
</dbReference>
<evidence type="ECO:0000256" key="1">
    <source>
        <dbReference type="ARBA" id="ARBA00022737"/>
    </source>
</evidence>
<evidence type="ECO:0000256" key="3">
    <source>
        <dbReference type="ARBA" id="ARBA00023098"/>
    </source>
</evidence>
<protein>
    <recommendedName>
        <fullName evidence="5">PNPLA domain-containing protein</fullName>
    </recommendedName>
</protein>
<proteinExistence type="predicted"/>
<dbReference type="EMBL" id="JBGFUD010002643">
    <property type="protein sequence ID" value="MFH4977821.1"/>
    <property type="molecule type" value="Genomic_DNA"/>
</dbReference>
<dbReference type="PANTHER" id="PTHR24139:SF35">
    <property type="entry name" value="PNPLA DOMAIN-CONTAINING PROTEIN"/>
    <property type="match status" value="1"/>
</dbReference>
<dbReference type="InterPro" id="IPR002641">
    <property type="entry name" value="PNPLA_dom"/>
</dbReference>
<keyword evidence="3 4" id="KW-0443">Lipid metabolism</keyword>
<dbReference type="GO" id="GO:0016787">
    <property type="term" value="F:hydrolase activity"/>
    <property type="evidence" value="ECO:0007669"/>
    <property type="project" value="UniProtKB-UniRule"/>
</dbReference>
<keyword evidence="2" id="KW-0040">ANK repeat</keyword>
<feature type="active site" description="Nucleophile" evidence="4">
    <location>
        <position position="167"/>
    </location>
</feature>
<evidence type="ECO:0000256" key="4">
    <source>
        <dbReference type="PROSITE-ProRule" id="PRU01161"/>
    </source>
</evidence>
<evidence type="ECO:0000313" key="7">
    <source>
        <dbReference type="Proteomes" id="UP001608902"/>
    </source>
</evidence>
<dbReference type="PANTHER" id="PTHR24139">
    <property type="entry name" value="CALCIUM-INDEPENDENT PHOSPHOLIPASE A2"/>
    <property type="match status" value="1"/>
</dbReference>
<feature type="domain" description="PNPLA" evidence="5">
    <location>
        <begin position="127"/>
        <end position="316"/>
    </location>
</feature>
<accession>A0ABD6EF22</accession>
<dbReference type="Proteomes" id="UP001608902">
    <property type="component" value="Unassembled WGS sequence"/>
</dbReference>
<dbReference type="AlphaFoldDB" id="A0ABD6EF22"/>
<sequence length="460" mass="52090">MPTTKCSHFLSSHKKVKRLRELMGYARTATVAELSTKLCEVWSDSQCIIAEVRILLTLGANPHSLFSDNYGEEVLNQRVRIGNLCPRCKEQFCDFLKYSLKIHKEQFEKIPIRVDSFLPGHVGHTVLALDGGGMRGLVSVVCLLFISRRLFGNEYLPHLFDWIVGTSTGSLLGLSLAKGLSLTDVFFLYWDMKDRIFLDGSTMKRLFGNIVDRQSINLDFVLNECFPDKFTFNRCPKRLTVPALDISTTPARLHIFRNYSPAASFDTDDESMDDVLFRDAARASSAAPTYFHPHKYKGKNLVDGSFVANCPLNILFQEFDQCNRYGSMTTLAAILSIGTGEPQRTTRKYNPGKGKDIRSKGRNLINLSTLLLEQVVGHEMSALESAEIRCSAQNIPFIRVSPKGIKVRIDQVNDEVLIDMIWTTLRYLSENTEEIDRLGRLFIDLFGEPSYRRVRSNTSL</sequence>
<feature type="short sequence motif" description="GXSXG" evidence="4">
    <location>
        <begin position="165"/>
        <end position="169"/>
    </location>
</feature>
<evidence type="ECO:0000256" key="2">
    <source>
        <dbReference type="ARBA" id="ARBA00023043"/>
    </source>
</evidence>
<dbReference type="SUPFAM" id="SSF52151">
    <property type="entry name" value="FabD/lysophospholipase-like"/>
    <property type="match status" value="1"/>
</dbReference>
<dbReference type="Pfam" id="PF01734">
    <property type="entry name" value="Patatin"/>
    <property type="match status" value="1"/>
</dbReference>
<evidence type="ECO:0000313" key="6">
    <source>
        <dbReference type="EMBL" id="MFH4977821.1"/>
    </source>
</evidence>
<dbReference type="Gene3D" id="3.40.1090.10">
    <property type="entry name" value="Cytosolic phospholipase A2 catalytic domain"/>
    <property type="match status" value="1"/>
</dbReference>
<organism evidence="6 7">
    <name type="scientific">Gnathostoma spinigerum</name>
    <dbReference type="NCBI Taxonomy" id="75299"/>
    <lineage>
        <taxon>Eukaryota</taxon>
        <taxon>Metazoa</taxon>
        <taxon>Ecdysozoa</taxon>
        <taxon>Nematoda</taxon>
        <taxon>Chromadorea</taxon>
        <taxon>Rhabditida</taxon>
        <taxon>Spirurina</taxon>
        <taxon>Gnathostomatomorpha</taxon>
        <taxon>Gnathostomatoidea</taxon>
        <taxon>Gnathostomatidae</taxon>
        <taxon>Gnathostoma</taxon>
    </lineage>
</organism>
<evidence type="ECO:0000259" key="5">
    <source>
        <dbReference type="PROSITE" id="PS51635"/>
    </source>
</evidence>
<gene>
    <name evidence="6" type="ORF">AB6A40_004530</name>
</gene>
<feature type="short sequence motif" description="GXGXXG" evidence="4">
    <location>
        <begin position="131"/>
        <end position="136"/>
    </location>
</feature>
<comment type="caution">
    <text evidence="6">The sequence shown here is derived from an EMBL/GenBank/DDBJ whole genome shotgun (WGS) entry which is preliminary data.</text>
</comment>
<keyword evidence="7" id="KW-1185">Reference proteome</keyword>
<keyword evidence="1" id="KW-0677">Repeat</keyword>
<feature type="active site" description="Proton acceptor" evidence="4">
    <location>
        <position position="303"/>
    </location>
</feature>
<dbReference type="GO" id="GO:0016042">
    <property type="term" value="P:lipid catabolic process"/>
    <property type="evidence" value="ECO:0007669"/>
    <property type="project" value="UniProtKB-UniRule"/>
</dbReference>
<dbReference type="InterPro" id="IPR047148">
    <property type="entry name" value="PLPL9"/>
</dbReference>
<keyword evidence="4" id="KW-0378">Hydrolase</keyword>
<keyword evidence="4" id="KW-0442">Lipid degradation</keyword>
<name>A0ABD6EF22_9BILA</name>